<gene>
    <name evidence="1" type="ORF">LCGC14_1947970</name>
</gene>
<accession>A0A0F9IFC7</accession>
<sequence length="68" mass="8067">MGNRFWSVAELSNVISVEIEHYIPEDKTSLEAYDIKLRDPTHIWDFCMDVPPRVAEMIYEQLKKVLKK</sequence>
<evidence type="ECO:0000313" key="1">
    <source>
        <dbReference type="EMBL" id="KKL86117.1"/>
    </source>
</evidence>
<reference evidence="1" key="1">
    <citation type="journal article" date="2015" name="Nature">
        <title>Complex archaea that bridge the gap between prokaryotes and eukaryotes.</title>
        <authorList>
            <person name="Spang A."/>
            <person name="Saw J.H."/>
            <person name="Jorgensen S.L."/>
            <person name="Zaremba-Niedzwiedzka K."/>
            <person name="Martijn J."/>
            <person name="Lind A.E."/>
            <person name="van Eijk R."/>
            <person name="Schleper C."/>
            <person name="Guy L."/>
            <person name="Ettema T.J."/>
        </authorList>
    </citation>
    <scope>NUCLEOTIDE SEQUENCE</scope>
</reference>
<dbReference type="EMBL" id="LAZR01021210">
    <property type="protein sequence ID" value="KKL86117.1"/>
    <property type="molecule type" value="Genomic_DNA"/>
</dbReference>
<dbReference type="AlphaFoldDB" id="A0A0F9IFC7"/>
<proteinExistence type="predicted"/>
<name>A0A0F9IFC7_9ZZZZ</name>
<comment type="caution">
    <text evidence="1">The sequence shown here is derived from an EMBL/GenBank/DDBJ whole genome shotgun (WGS) entry which is preliminary data.</text>
</comment>
<protein>
    <submittedName>
        <fullName evidence="1">Uncharacterized protein</fullName>
    </submittedName>
</protein>
<organism evidence="1">
    <name type="scientific">marine sediment metagenome</name>
    <dbReference type="NCBI Taxonomy" id="412755"/>
    <lineage>
        <taxon>unclassified sequences</taxon>
        <taxon>metagenomes</taxon>
        <taxon>ecological metagenomes</taxon>
    </lineage>
</organism>